<comment type="cofactor">
    <cofactor evidence="6">
        <name>Ca(2+)</name>
        <dbReference type="ChEBI" id="CHEBI:29108"/>
    </cofactor>
    <text evidence="6">Binds 1 Ca(2+) ion per dimer.</text>
</comment>
<keyword evidence="2" id="KW-0732">Signal</keyword>
<evidence type="ECO:0000256" key="5">
    <source>
        <dbReference type="PIRSR" id="PIRSR001227-1"/>
    </source>
</evidence>
<keyword evidence="6" id="KW-0106">Calcium</keyword>
<dbReference type="SUPFAM" id="SSF56235">
    <property type="entry name" value="N-terminal nucleophile aminohydrolases (Ntn hydrolases)"/>
    <property type="match status" value="1"/>
</dbReference>
<feature type="binding site" evidence="6">
    <location>
        <position position="263"/>
    </location>
    <ligand>
        <name>Ca(2+)</name>
        <dbReference type="ChEBI" id="CHEBI:29108"/>
    </ligand>
</feature>
<dbReference type="InterPro" id="IPR043147">
    <property type="entry name" value="Penicillin_amidase_A-knob"/>
</dbReference>
<dbReference type="Gene3D" id="3.60.20.10">
    <property type="entry name" value="Glutamine Phosphoribosylpyrophosphate, subunit 1, domain 1"/>
    <property type="match status" value="1"/>
</dbReference>
<evidence type="ECO:0000256" key="4">
    <source>
        <dbReference type="ARBA" id="ARBA00023145"/>
    </source>
</evidence>
<keyword evidence="6" id="KW-0479">Metal-binding</keyword>
<feature type="binding site" evidence="6">
    <location>
        <position position="260"/>
    </location>
    <ligand>
        <name>Ca(2+)</name>
        <dbReference type="ChEBI" id="CHEBI:29108"/>
    </ligand>
</feature>
<dbReference type="InterPro" id="IPR029055">
    <property type="entry name" value="Ntn_hydrolases_N"/>
</dbReference>
<dbReference type="GO" id="GO:0017000">
    <property type="term" value="P:antibiotic biosynthetic process"/>
    <property type="evidence" value="ECO:0007669"/>
    <property type="project" value="InterPro"/>
</dbReference>
<dbReference type="PROSITE" id="PS51257">
    <property type="entry name" value="PROKAR_LIPOPROTEIN"/>
    <property type="match status" value="1"/>
</dbReference>
<dbReference type="InterPro" id="IPR002692">
    <property type="entry name" value="S45"/>
</dbReference>
<dbReference type="Gene3D" id="1.10.1400.10">
    <property type="match status" value="1"/>
</dbReference>
<dbReference type="InterPro" id="IPR014395">
    <property type="entry name" value="Pen/GL7ACA/AHL_acylase"/>
</dbReference>
<evidence type="ECO:0000256" key="6">
    <source>
        <dbReference type="PIRSR" id="PIRSR001227-2"/>
    </source>
</evidence>
<organism evidence="7 8">
    <name type="scientific">Microseira wollei NIES-4236</name>
    <dbReference type="NCBI Taxonomy" id="2530354"/>
    <lineage>
        <taxon>Bacteria</taxon>
        <taxon>Bacillati</taxon>
        <taxon>Cyanobacteriota</taxon>
        <taxon>Cyanophyceae</taxon>
        <taxon>Oscillatoriophycideae</taxon>
        <taxon>Aerosakkonematales</taxon>
        <taxon>Aerosakkonemataceae</taxon>
        <taxon>Microseira</taxon>
    </lineage>
</organism>
<evidence type="ECO:0000313" key="8">
    <source>
        <dbReference type="Proteomes" id="UP001050975"/>
    </source>
</evidence>
<gene>
    <name evidence="7" type="ORF">MiSe_06130</name>
</gene>
<keyword evidence="4" id="KW-0865">Zymogen</keyword>
<dbReference type="InterPro" id="IPR043146">
    <property type="entry name" value="Penicillin_amidase_N_B-knob"/>
</dbReference>
<accession>A0AAV3X5J4</accession>
<keyword evidence="3" id="KW-0378">Hydrolase</keyword>
<keyword evidence="8" id="KW-1185">Reference proteome</keyword>
<dbReference type="Pfam" id="PF01804">
    <property type="entry name" value="Penicil_amidase"/>
    <property type="match status" value="1"/>
</dbReference>
<evidence type="ECO:0000256" key="3">
    <source>
        <dbReference type="ARBA" id="ARBA00022801"/>
    </source>
</evidence>
<comment type="similarity">
    <text evidence="1">Belongs to the peptidase S45 family.</text>
</comment>
<dbReference type="AlphaFoldDB" id="A0AAV3X5J4"/>
<dbReference type="EMBL" id="BLAY01000005">
    <property type="protein sequence ID" value="GET35865.1"/>
    <property type="molecule type" value="Genomic_DNA"/>
</dbReference>
<dbReference type="Gene3D" id="1.10.439.10">
    <property type="entry name" value="Penicillin Amidohydrolase, domain 1"/>
    <property type="match status" value="1"/>
</dbReference>
<sequence>MLTLHPKLFRLFLSLLGLFLACFIAIRTIGIPGIESNEILWDTWGVPHIFAQDRESLARGFGWAQMQNHGNLILRLYGTARGRAAEYWGKNYLDGDKLVKIMGFADSAPEWYQKQNPDFRRYLDAFVAGMNDYVTQNPDKIADELKVVLPISATDVLAYIQLGFFSFIAQTGGCGQVANLETWAGMGSNGWAISPSHSTTKHAMLLANPHLAWSGGQTWFEAQLKSPEIDAYGATLVGFPVLGIAFNDYLGWTHTNNTIDGCDLYKLSLADGGYRFDGQVREFETSKRTIKVRQEDGTFKEELLVVRRSIHGPVLEKDGSAIAIRIVGVDRFPAYGIVEQLWNTAKAKNLKEFQAALQRHQLPFFNVIYGDRDGHILYLFNGYVPVRNQGDFNYWQGIIPGDTSETLWQKIHPFSELPKVIDPAGGWVQNCNDPPWSSTFPQKLDPKDFPPYIAPQFMSLREQRSVRMLQESARISFDKLIEDKYSTRLELSDRILDDLIAAARKYGSPLARQAANVLAKWDRFADADSRGTLLFQLWVEEIKSQRGNLSGMFATPWNQSNPLTTPKSLADPGAAAVALEAAATKLQTAYGALDVPWGNVMRLIRGKVDLPANGGSDQLGIFRIIEFEPMADGRFRAVFGDSYIAAIEFSNPIKGKILNTYGNATQPGSPHIGDQLELAARKELRFVWRSRQEIVAHLESRQVFSSLGM</sequence>
<dbReference type="GO" id="GO:0046872">
    <property type="term" value="F:metal ion binding"/>
    <property type="evidence" value="ECO:0007669"/>
    <property type="project" value="UniProtKB-KW"/>
</dbReference>
<dbReference type="Proteomes" id="UP001050975">
    <property type="component" value="Unassembled WGS sequence"/>
</dbReference>
<reference evidence="7" key="1">
    <citation type="submission" date="2019-10" db="EMBL/GenBank/DDBJ databases">
        <title>Draft genome sequece of Microseira wollei NIES-4236.</title>
        <authorList>
            <person name="Yamaguchi H."/>
            <person name="Suzuki S."/>
            <person name="Kawachi M."/>
        </authorList>
    </citation>
    <scope>NUCLEOTIDE SEQUENCE</scope>
    <source>
        <strain evidence="7">NIES-4236</strain>
    </source>
</reference>
<dbReference type="RefSeq" id="WP_226574658.1">
    <property type="nucleotide sequence ID" value="NZ_BLAY01000005.1"/>
</dbReference>
<dbReference type="Gene3D" id="2.30.120.10">
    <property type="match status" value="1"/>
</dbReference>
<proteinExistence type="inferred from homology"/>
<dbReference type="PANTHER" id="PTHR34218">
    <property type="entry name" value="PEPTIDASE S45 PENICILLIN AMIDASE"/>
    <property type="match status" value="1"/>
</dbReference>
<dbReference type="GO" id="GO:0016811">
    <property type="term" value="F:hydrolase activity, acting on carbon-nitrogen (but not peptide) bonds, in linear amides"/>
    <property type="evidence" value="ECO:0007669"/>
    <property type="project" value="InterPro"/>
</dbReference>
<comment type="caution">
    <text evidence="7">The sequence shown here is derived from an EMBL/GenBank/DDBJ whole genome shotgun (WGS) entry which is preliminary data.</text>
</comment>
<dbReference type="PANTHER" id="PTHR34218:SF3">
    <property type="entry name" value="ACYL-HOMOSERINE LACTONE ACYLASE PVDQ"/>
    <property type="match status" value="1"/>
</dbReference>
<feature type="active site" description="Nucleophile" evidence="5">
    <location>
        <position position="188"/>
    </location>
</feature>
<dbReference type="InterPro" id="IPR023343">
    <property type="entry name" value="Penicillin_amidase_dom1"/>
</dbReference>
<evidence type="ECO:0000313" key="7">
    <source>
        <dbReference type="EMBL" id="GET35865.1"/>
    </source>
</evidence>
<evidence type="ECO:0000256" key="1">
    <source>
        <dbReference type="ARBA" id="ARBA00006586"/>
    </source>
</evidence>
<name>A0AAV3X5J4_9CYAN</name>
<dbReference type="CDD" id="cd01936">
    <property type="entry name" value="Ntn_CA"/>
    <property type="match status" value="1"/>
</dbReference>
<evidence type="ECO:0000256" key="2">
    <source>
        <dbReference type="ARBA" id="ARBA00022729"/>
    </source>
</evidence>
<protein>
    <submittedName>
        <fullName evidence="7">Peptidase S45, penicillin amidase</fullName>
    </submittedName>
</protein>
<dbReference type="PIRSF" id="PIRSF001227">
    <property type="entry name" value="Pen_acylase"/>
    <property type="match status" value="1"/>
</dbReference>